<dbReference type="InterPro" id="IPR050639">
    <property type="entry name" value="SSR_resolvase"/>
</dbReference>
<dbReference type="Gene3D" id="3.40.50.1390">
    <property type="entry name" value="Resolvase, N-terminal catalytic domain"/>
    <property type="match status" value="1"/>
</dbReference>
<dbReference type="GO" id="GO:0000150">
    <property type="term" value="F:DNA strand exchange activity"/>
    <property type="evidence" value="ECO:0007669"/>
    <property type="project" value="InterPro"/>
</dbReference>
<gene>
    <name evidence="4" type="ORF">UF66_1187</name>
</gene>
<keyword evidence="1" id="KW-0175">Coiled coil</keyword>
<feature type="domain" description="Resolvase/invertase-type recombinase catalytic" evidence="2">
    <location>
        <begin position="4"/>
        <end position="153"/>
    </location>
</feature>
<name>A0A0M2NTN3_STACC</name>
<evidence type="ECO:0000259" key="2">
    <source>
        <dbReference type="PROSITE" id="PS51736"/>
    </source>
</evidence>
<comment type="caution">
    <text evidence="4">The sequence shown here is derived from an EMBL/GenBank/DDBJ whole genome shotgun (WGS) entry which is preliminary data.</text>
</comment>
<dbReference type="InterPro" id="IPR036162">
    <property type="entry name" value="Resolvase-like_N_sf"/>
</dbReference>
<dbReference type="PANTHER" id="PTHR30461:SF23">
    <property type="entry name" value="DNA RECOMBINASE-RELATED"/>
    <property type="match status" value="1"/>
</dbReference>
<proteinExistence type="predicted"/>
<dbReference type="AlphaFoldDB" id="A0A0M2NTN3"/>
<dbReference type="PATRIC" id="fig|74704.6.peg.1221"/>
<dbReference type="InterPro" id="IPR025827">
    <property type="entry name" value="Zn_ribbon_recom_dom"/>
</dbReference>
<dbReference type="NCBIfam" id="NF047347">
    <property type="entry name" value="SCCmet_CcrC"/>
    <property type="match status" value="1"/>
</dbReference>
<dbReference type="SUPFAM" id="SSF53041">
    <property type="entry name" value="Resolvase-like"/>
    <property type="match status" value="1"/>
</dbReference>
<dbReference type="CDD" id="cd03768">
    <property type="entry name" value="SR_ResInv"/>
    <property type="match status" value="1"/>
</dbReference>
<dbReference type="Gene3D" id="3.90.1750.20">
    <property type="entry name" value="Putative Large Serine Recombinase, Chain B, Domain 2"/>
    <property type="match status" value="1"/>
</dbReference>
<dbReference type="EMBL" id="LAKJ01000019">
    <property type="protein sequence ID" value="KKI63081.1"/>
    <property type="molecule type" value="Genomic_DNA"/>
</dbReference>
<evidence type="ECO:0000256" key="1">
    <source>
        <dbReference type="SAM" id="Coils"/>
    </source>
</evidence>
<evidence type="ECO:0000259" key="3">
    <source>
        <dbReference type="PROSITE" id="PS51737"/>
    </source>
</evidence>
<feature type="domain" description="Recombinase" evidence="3">
    <location>
        <begin position="160"/>
        <end position="289"/>
    </location>
</feature>
<dbReference type="PANTHER" id="PTHR30461">
    <property type="entry name" value="DNA-INVERTASE FROM LAMBDOID PROPHAGE"/>
    <property type="match status" value="1"/>
</dbReference>
<dbReference type="PROSITE" id="PS51736">
    <property type="entry name" value="RECOMBINASES_3"/>
    <property type="match status" value="1"/>
</dbReference>
<feature type="coiled-coil region" evidence="1">
    <location>
        <begin position="400"/>
        <end position="458"/>
    </location>
</feature>
<dbReference type="RefSeq" id="WP_019469184.1">
    <property type="nucleotide sequence ID" value="NZ_LAKJ01000019.1"/>
</dbReference>
<accession>A0A0M2NTN3</accession>
<sequence length="558" mass="64143">MNKKIALYSRVSTSEQSERGYSIHEQEQVLIKEVVKNFPGYDYETYIDSGISGKNIDGRPAIKRLLEDVKANKIEMVLSWKLNRISRSMRDVFNIIHDFKEHGVGYKSISENIDTSDASGEVLVTMFGLIGSIERTTLISNVKMSMNAKARSGEAITGRVLGYKLSLNPMTQKNDLVIDENEANIIREIFDLYLNHNKGLKVITSILNKKGYRTINQKPFSVFGVKYILNNPVYKGFVRFNNHQNWAVKRRSGKSEGNGVILVKGKHEAIISEATFDQVHEKLASKSFKPGRPIGGDFYLRGLIKCPECGNNMVCRRTYYNTKKSKERTIKRYYICSLFNRSGSSACHSNAINAEVVERVINVHLNRILSQQHVIKQIATNVIEELKRKHNGEGDTMYDIDSLEKQKSKIKTQQERLLELFLDDQMDSEMLKTKQSQMNEQLALLDKQLNEAKKCNEKQVEVPNFDKLKSRLTMMISRFSVYLREASPEAKNQLMKLLIDSIEITKDKRVKLVRYKIDENLIPQSLKKDWGSFFMPKIHFVIYGTKQYLVDQITTFAT</sequence>
<dbReference type="SMART" id="SM00857">
    <property type="entry name" value="Resolvase"/>
    <property type="match status" value="1"/>
</dbReference>
<organism evidence="4 5">
    <name type="scientific">Staphylococcus cohnii subsp. cohnii</name>
    <dbReference type="NCBI Taxonomy" id="74704"/>
    <lineage>
        <taxon>Bacteria</taxon>
        <taxon>Bacillati</taxon>
        <taxon>Bacillota</taxon>
        <taxon>Bacilli</taxon>
        <taxon>Bacillales</taxon>
        <taxon>Staphylococcaceae</taxon>
        <taxon>Staphylococcus</taxon>
        <taxon>Staphylococcus cohnii species complex</taxon>
    </lineage>
</organism>
<dbReference type="InterPro" id="IPR006119">
    <property type="entry name" value="Resolv_N"/>
</dbReference>
<dbReference type="GO" id="GO:0003677">
    <property type="term" value="F:DNA binding"/>
    <property type="evidence" value="ECO:0007669"/>
    <property type="project" value="InterPro"/>
</dbReference>
<dbReference type="InterPro" id="IPR011109">
    <property type="entry name" value="DNA_bind_recombinase_dom"/>
</dbReference>
<dbReference type="InterPro" id="IPR038109">
    <property type="entry name" value="DNA_bind_recomb_sf"/>
</dbReference>
<evidence type="ECO:0000313" key="5">
    <source>
        <dbReference type="Proteomes" id="UP000034455"/>
    </source>
</evidence>
<dbReference type="Proteomes" id="UP000034455">
    <property type="component" value="Unassembled WGS sequence"/>
</dbReference>
<dbReference type="Pfam" id="PF07508">
    <property type="entry name" value="Recombinase"/>
    <property type="match status" value="1"/>
</dbReference>
<reference evidence="4 5" key="1">
    <citation type="submission" date="2015-03" db="EMBL/GenBank/DDBJ databases">
        <title>Genome Assembly of Staphylococcus cohnii subsp. cohnii strain G22B2.</title>
        <authorList>
            <person name="Nair G."/>
            <person name="Kaur G."/>
            <person name="Khatri I."/>
            <person name="Singh N.K."/>
            <person name="Sathyabama S."/>
            <person name="Maurya S.K."/>
            <person name="Subramanian S."/>
            <person name="Agrewala J.N."/>
            <person name="Mayilraj S."/>
        </authorList>
    </citation>
    <scope>NUCLEOTIDE SEQUENCE [LARGE SCALE GENOMIC DNA]</scope>
    <source>
        <strain evidence="4 5">G22B2</strain>
    </source>
</reference>
<protein>
    <submittedName>
        <fullName evidence="4">Cassette chromosome recombinase B</fullName>
    </submittedName>
</protein>
<dbReference type="Pfam" id="PF13408">
    <property type="entry name" value="Zn_ribbon_recom"/>
    <property type="match status" value="1"/>
</dbReference>
<dbReference type="Pfam" id="PF00239">
    <property type="entry name" value="Resolvase"/>
    <property type="match status" value="1"/>
</dbReference>
<dbReference type="PROSITE" id="PS51737">
    <property type="entry name" value="RECOMBINASE_DNA_BIND"/>
    <property type="match status" value="1"/>
</dbReference>
<evidence type="ECO:0000313" key="4">
    <source>
        <dbReference type="EMBL" id="KKI63081.1"/>
    </source>
</evidence>